<feature type="compositionally biased region" description="Polar residues" evidence="2">
    <location>
        <begin position="874"/>
        <end position="887"/>
    </location>
</feature>
<feature type="domain" description="C2 NT-type" evidence="3">
    <location>
        <begin position="6"/>
        <end position="140"/>
    </location>
</feature>
<evidence type="ECO:0000259" key="3">
    <source>
        <dbReference type="PROSITE" id="PS51840"/>
    </source>
</evidence>
<keyword evidence="1" id="KW-0175">Coiled coil</keyword>
<name>A0A6A3CJG4_HIBSY</name>
<proteinExistence type="predicted"/>
<dbReference type="PANTHER" id="PTHR34452:SF7">
    <property type="entry name" value="MYOSIN HEAVY CHAIN-RELATED PROTEIN"/>
    <property type="match status" value="1"/>
</dbReference>
<evidence type="ECO:0000313" key="5">
    <source>
        <dbReference type="Proteomes" id="UP000436088"/>
    </source>
</evidence>
<feature type="coiled-coil region" evidence="1">
    <location>
        <begin position="294"/>
        <end position="342"/>
    </location>
</feature>
<comment type="caution">
    <text evidence="4">The sequence shown here is derived from an EMBL/GenBank/DDBJ whole genome shotgun (WGS) entry which is preliminary data.</text>
</comment>
<reference evidence="4" key="1">
    <citation type="submission" date="2019-09" db="EMBL/GenBank/DDBJ databases">
        <title>Draft genome information of white flower Hibiscus syriacus.</title>
        <authorList>
            <person name="Kim Y.-M."/>
        </authorList>
    </citation>
    <scope>NUCLEOTIDE SEQUENCE [LARGE SCALE GENOMIC DNA]</scope>
    <source>
        <strain evidence="4">YM2019G1</strain>
    </source>
</reference>
<dbReference type="InterPro" id="IPR019448">
    <property type="entry name" value="NT-C2"/>
</dbReference>
<feature type="region of interest" description="Disordered" evidence="2">
    <location>
        <begin position="174"/>
        <end position="271"/>
    </location>
</feature>
<keyword evidence="5" id="KW-1185">Reference proteome</keyword>
<evidence type="ECO:0000256" key="2">
    <source>
        <dbReference type="SAM" id="MobiDB-lite"/>
    </source>
</evidence>
<feature type="coiled-coil region" evidence="1">
    <location>
        <begin position="1006"/>
        <end position="1047"/>
    </location>
</feature>
<protein>
    <submittedName>
        <fullName evidence="4">Protein LURP-one-related 4-like</fullName>
    </submittedName>
</protein>
<gene>
    <name evidence="4" type="ORF">F3Y22_tig00005406pilonHSYRG00342</name>
</gene>
<feature type="coiled-coil region" evidence="1">
    <location>
        <begin position="648"/>
        <end position="746"/>
    </location>
</feature>
<accession>A0A6A3CJG4</accession>
<sequence>MFKSVRWRGDKDRIKALFKLQFHATQVTETKLQALIISVIPDDGGKLIRTLEKATVQDGNCRWENPVYETVKFVREPRTGKISERIYHFVLSTGLGKGLVGEVSLDVAAYAEAIKTCTVSLPLKNSNSKAILHVSYSLLLYLLTLFDSFCREVEETEDASSKLQDRSLMAHLSNGDADESIKKDPVEDTSFGKTTHNVDLCGNHRGSGGSDITISSSNSSSGLNTPRELDMRNDSIKHEWSAGSDHGMSTDDSNTSQDTFPLENSQQGSDNEIERLKSELIVLSRQVDVTDLELQTLRKQIVKESKRGQDLSREVVNLKEERDALKLECEKLKASRKEKDDASVKGRLESGDPWVLVHEIREELKYEKDLNSNLRLQLQKTRESNAELLLAVQDLEEMFGAKNMEIPHPPKKSGSHGNAKELRETISRSDTYEDEDQRALEHLVHEHGGTKETSLLEQKLMNLCSELEICNRDKDELEAQMEQLALDYEILKQENHDISYKLEQTRLREQLKIQYECPSSSASLNELENQIECLQSELSKQSKELCDSLATINQLETHVRSLKEELEKQAQIFERDLESITQSKVEQEQRAIRAEEALRTTRLKNAKTAERLQEEFQRLSMQMASTFDAKEKVATSALAEASALHLQKYQLQEMLKKANEELESVREDYEGKLFNLSDLIKLKSNQIAQMLEEIDDKSKQLEDQKKLEGEVSQAFSEEICTLKAEINKLTTEKNHLYEQAEQAESLRLELEHTKTLVKDTEVQMQRGNLERNNLVSAIALMKKEATESQEKLQRMRHLKDEKEAAIESLQSELDTLKGQCDKLKHSLLEGDIEKEELRKQVVQLKTDLKKKEDAFTCMEKKLKGSNGRGVVSDGTRTPIRNNKSATVPCSPKEVASLRETIKLLEGQIKLKEAALETSTNVLLEKEKDLQNKIDELENRVEELNEQSSGFCNYQLQTVFNDTMQVTFETACISKENGNAVPFVKGTNDNLLVKERVASVVDKDDNQDEWRDELTSLKERNKSMENKLKDMQERYSEISLKFAEVEGERQKLVMTVRNLVNARKS</sequence>
<feature type="coiled-coil region" evidence="1">
    <location>
        <begin position="460"/>
        <end position="597"/>
    </location>
</feature>
<dbReference type="PROSITE" id="PS51840">
    <property type="entry name" value="C2_NT"/>
    <property type="match status" value="1"/>
</dbReference>
<feature type="compositionally biased region" description="Polar residues" evidence="2">
    <location>
        <begin position="250"/>
        <end position="270"/>
    </location>
</feature>
<dbReference type="PANTHER" id="PTHR34452">
    <property type="entry name" value="MYOSIN HEAVY CHAIN-RELATED PROTEIN"/>
    <property type="match status" value="1"/>
</dbReference>
<dbReference type="EMBL" id="VEPZ02000305">
    <property type="protein sequence ID" value="KAE8727712.1"/>
    <property type="molecule type" value="Genomic_DNA"/>
</dbReference>
<organism evidence="4 5">
    <name type="scientific">Hibiscus syriacus</name>
    <name type="common">Rose of Sharon</name>
    <dbReference type="NCBI Taxonomy" id="106335"/>
    <lineage>
        <taxon>Eukaryota</taxon>
        <taxon>Viridiplantae</taxon>
        <taxon>Streptophyta</taxon>
        <taxon>Embryophyta</taxon>
        <taxon>Tracheophyta</taxon>
        <taxon>Spermatophyta</taxon>
        <taxon>Magnoliopsida</taxon>
        <taxon>eudicotyledons</taxon>
        <taxon>Gunneridae</taxon>
        <taxon>Pentapetalae</taxon>
        <taxon>rosids</taxon>
        <taxon>malvids</taxon>
        <taxon>Malvales</taxon>
        <taxon>Malvaceae</taxon>
        <taxon>Malvoideae</taxon>
        <taxon>Hibiscus</taxon>
    </lineage>
</organism>
<feature type="compositionally biased region" description="Low complexity" evidence="2">
    <location>
        <begin position="210"/>
        <end position="222"/>
    </location>
</feature>
<evidence type="ECO:0000313" key="4">
    <source>
        <dbReference type="EMBL" id="KAE8727712.1"/>
    </source>
</evidence>
<feature type="coiled-coil region" evidence="1">
    <location>
        <begin position="894"/>
        <end position="946"/>
    </location>
</feature>
<dbReference type="Pfam" id="PF10358">
    <property type="entry name" value="NT-C2"/>
    <property type="match status" value="1"/>
</dbReference>
<dbReference type="AlphaFoldDB" id="A0A6A3CJG4"/>
<evidence type="ECO:0000256" key="1">
    <source>
        <dbReference type="SAM" id="Coils"/>
    </source>
</evidence>
<feature type="compositionally biased region" description="Basic and acidic residues" evidence="2">
    <location>
        <begin position="227"/>
        <end position="240"/>
    </location>
</feature>
<feature type="coiled-coil region" evidence="1">
    <location>
        <begin position="778"/>
        <end position="854"/>
    </location>
</feature>
<dbReference type="Proteomes" id="UP000436088">
    <property type="component" value="Unassembled WGS sequence"/>
</dbReference>
<feature type="region of interest" description="Disordered" evidence="2">
    <location>
        <begin position="866"/>
        <end position="887"/>
    </location>
</feature>